<keyword evidence="4" id="KW-1185">Reference proteome</keyword>
<protein>
    <submittedName>
        <fullName evidence="3">Aminoacyl-tRNA editing domain-containing protein</fullName>
    </submittedName>
</protein>
<dbReference type="GO" id="GO:0002161">
    <property type="term" value="F:aminoacyl-tRNA deacylase activity"/>
    <property type="evidence" value="ECO:0007669"/>
    <property type="project" value="InterPro"/>
</dbReference>
<dbReference type="AlphaFoldDB" id="A0A1M5VU07"/>
<dbReference type="SUPFAM" id="SSF55826">
    <property type="entry name" value="YbaK/ProRS associated domain"/>
    <property type="match status" value="1"/>
</dbReference>
<evidence type="ECO:0000256" key="1">
    <source>
        <dbReference type="ARBA" id="ARBA00010201"/>
    </source>
</evidence>
<dbReference type="InterPro" id="IPR040285">
    <property type="entry name" value="ProX/PRXD1"/>
</dbReference>
<evidence type="ECO:0000313" key="3">
    <source>
        <dbReference type="EMBL" id="SHH78413.1"/>
    </source>
</evidence>
<organism evidence="3 4">
    <name type="scientific">Sporobacter termitidis DSM 10068</name>
    <dbReference type="NCBI Taxonomy" id="1123282"/>
    <lineage>
        <taxon>Bacteria</taxon>
        <taxon>Bacillati</taxon>
        <taxon>Bacillota</taxon>
        <taxon>Clostridia</taxon>
        <taxon>Eubacteriales</taxon>
        <taxon>Oscillospiraceae</taxon>
        <taxon>Sporobacter</taxon>
    </lineage>
</organism>
<dbReference type="Gene3D" id="3.90.960.10">
    <property type="entry name" value="YbaK/aminoacyl-tRNA synthetase-associated domain"/>
    <property type="match status" value="1"/>
</dbReference>
<accession>A0A1M5VU07</accession>
<sequence>MVLKKDKKADLKSLQRQLGTSRLGFASEERLYKYLRLTPGEVTPLAVANDTGHEVEVVFDADLAGKDRIGVHPNDNTATVWLTFEALEKYVAHYGSIVHFADI</sequence>
<gene>
    <name evidence="3" type="ORF">SAMN02745823_01012</name>
</gene>
<name>A0A1M5VU07_9FIRM</name>
<feature type="domain" description="YbaK/aminoacyl-tRNA synthetase-associated" evidence="2">
    <location>
        <begin position="2"/>
        <end position="89"/>
    </location>
</feature>
<dbReference type="Pfam" id="PF04073">
    <property type="entry name" value="tRNA_edit"/>
    <property type="match status" value="1"/>
</dbReference>
<dbReference type="PANTHER" id="PTHR31423">
    <property type="entry name" value="YBAK DOMAIN-CONTAINING PROTEIN"/>
    <property type="match status" value="1"/>
</dbReference>
<dbReference type="PANTHER" id="PTHR31423:SF3">
    <property type="entry name" value="PROLYL-TRNA SYNTHETASE ASSOCIATED DOMAIN-CONTAINING PROTEIN 1-RELATED"/>
    <property type="match status" value="1"/>
</dbReference>
<evidence type="ECO:0000313" key="4">
    <source>
        <dbReference type="Proteomes" id="UP000183995"/>
    </source>
</evidence>
<dbReference type="EMBL" id="FQXV01000002">
    <property type="protein sequence ID" value="SHH78413.1"/>
    <property type="molecule type" value="Genomic_DNA"/>
</dbReference>
<proteinExistence type="inferred from homology"/>
<dbReference type="InterPro" id="IPR007214">
    <property type="entry name" value="YbaK/aa-tRNA-synth-assoc-dom"/>
</dbReference>
<comment type="similarity">
    <text evidence="1">Belongs to the PRORSD1 family.</text>
</comment>
<reference evidence="3 4" key="1">
    <citation type="submission" date="2016-11" db="EMBL/GenBank/DDBJ databases">
        <authorList>
            <person name="Jaros S."/>
            <person name="Januszkiewicz K."/>
            <person name="Wedrychowicz H."/>
        </authorList>
    </citation>
    <scope>NUCLEOTIDE SEQUENCE [LARGE SCALE GENOMIC DNA]</scope>
    <source>
        <strain evidence="3 4">DSM 10068</strain>
    </source>
</reference>
<evidence type="ECO:0000259" key="2">
    <source>
        <dbReference type="Pfam" id="PF04073"/>
    </source>
</evidence>
<dbReference type="Proteomes" id="UP000183995">
    <property type="component" value="Unassembled WGS sequence"/>
</dbReference>
<dbReference type="InterPro" id="IPR036754">
    <property type="entry name" value="YbaK/aa-tRNA-synt-asso_dom_sf"/>
</dbReference>